<feature type="transmembrane region" description="Helical" evidence="1">
    <location>
        <begin position="159"/>
        <end position="177"/>
    </location>
</feature>
<gene>
    <name evidence="3" type="ORF">FHS18_005691</name>
</gene>
<dbReference type="Gene3D" id="3.30.70.270">
    <property type="match status" value="1"/>
</dbReference>
<proteinExistence type="predicted"/>
<keyword evidence="1" id="KW-0472">Membrane</keyword>
<keyword evidence="1" id="KW-1133">Transmembrane helix</keyword>
<dbReference type="PROSITE" id="PS50887">
    <property type="entry name" value="GGDEF"/>
    <property type="match status" value="1"/>
</dbReference>
<dbReference type="Pfam" id="PF00990">
    <property type="entry name" value="GGDEF"/>
    <property type="match status" value="1"/>
</dbReference>
<evidence type="ECO:0000313" key="3">
    <source>
        <dbReference type="EMBL" id="MBB3113578.1"/>
    </source>
</evidence>
<dbReference type="GO" id="GO:1902201">
    <property type="term" value="P:negative regulation of bacterial-type flagellum-dependent cell motility"/>
    <property type="evidence" value="ECO:0007669"/>
    <property type="project" value="TreeGrafter"/>
</dbReference>
<dbReference type="InterPro" id="IPR000160">
    <property type="entry name" value="GGDEF_dom"/>
</dbReference>
<keyword evidence="4" id="KW-1185">Reference proteome</keyword>
<dbReference type="InterPro" id="IPR029787">
    <property type="entry name" value="Nucleotide_cyclase"/>
</dbReference>
<dbReference type="EMBL" id="JACHXK010000020">
    <property type="protein sequence ID" value="MBB3113578.1"/>
    <property type="molecule type" value="Genomic_DNA"/>
</dbReference>
<dbReference type="NCBIfam" id="TIGR00254">
    <property type="entry name" value="GGDEF"/>
    <property type="match status" value="1"/>
</dbReference>
<accession>A0A7W5FQR7</accession>
<dbReference type="SMART" id="SM00267">
    <property type="entry name" value="GGDEF"/>
    <property type="match status" value="1"/>
</dbReference>
<dbReference type="GO" id="GO:0052621">
    <property type="term" value="F:diguanylate cyclase activity"/>
    <property type="evidence" value="ECO:0007669"/>
    <property type="project" value="TreeGrafter"/>
</dbReference>
<dbReference type="PANTHER" id="PTHR45138">
    <property type="entry name" value="REGULATORY COMPONENTS OF SENSORY TRANSDUCTION SYSTEM"/>
    <property type="match status" value="1"/>
</dbReference>
<feature type="transmembrane region" description="Helical" evidence="1">
    <location>
        <begin position="87"/>
        <end position="115"/>
    </location>
</feature>
<keyword evidence="1" id="KW-0812">Transmembrane</keyword>
<feature type="transmembrane region" description="Helical" evidence="1">
    <location>
        <begin position="127"/>
        <end position="147"/>
    </location>
</feature>
<organism evidence="3 4">
    <name type="scientific">Paenibacillus phyllosphaerae</name>
    <dbReference type="NCBI Taxonomy" id="274593"/>
    <lineage>
        <taxon>Bacteria</taxon>
        <taxon>Bacillati</taxon>
        <taxon>Bacillota</taxon>
        <taxon>Bacilli</taxon>
        <taxon>Bacillales</taxon>
        <taxon>Paenibacillaceae</taxon>
        <taxon>Paenibacillus</taxon>
    </lineage>
</organism>
<dbReference type="PANTHER" id="PTHR45138:SF9">
    <property type="entry name" value="DIGUANYLATE CYCLASE DGCM-RELATED"/>
    <property type="match status" value="1"/>
</dbReference>
<evidence type="ECO:0000259" key="2">
    <source>
        <dbReference type="PROSITE" id="PS50887"/>
    </source>
</evidence>
<dbReference type="SUPFAM" id="SSF55073">
    <property type="entry name" value="Nucleotide cyclase"/>
    <property type="match status" value="1"/>
</dbReference>
<evidence type="ECO:0000256" key="1">
    <source>
        <dbReference type="SAM" id="Phobius"/>
    </source>
</evidence>
<dbReference type="AlphaFoldDB" id="A0A7W5FQR7"/>
<dbReference type="Proteomes" id="UP000570361">
    <property type="component" value="Unassembled WGS sequence"/>
</dbReference>
<dbReference type="RefSeq" id="WP_183603656.1">
    <property type="nucleotide sequence ID" value="NZ_JACHXK010000020.1"/>
</dbReference>
<sequence>MAEVHPSITMTKDRWSRLVVNWYWMTLGLIVLGQVVIFFVGQQMTAEFEPLAYIVQYMLVPDIAITVILVGLEAITRKIPEYRERAIFVTGLLFAICMTLFISPRLPGALIILILPLLSSMLMLKKSYIYICLSVSYFYLILLFIAIPERQNVASICEMIIVAFVLVATAMTGSGVITRGLELFHDIDKSHKSVQELLVKNAMMDRTNKTDALTELYNHKTYHEYIERLIEQQQRSEFPLQVAMMDVDNFKKVNDTYGHWVGDIVLRRVAEIIRAHMEADDFAARYGGEEFIILLTSKTMEQSLMVVETIRKAVAEVIFEELNQGRVTISVGLHDFQANEDKEAFFRKADAALYEAKKTGKNRTVII</sequence>
<name>A0A7W5FQR7_9BACL</name>
<dbReference type="InterPro" id="IPR050469">
    <property type="entry name" value="Diguanylate_Cyclase"/>
</dbReference>
<reference evidence="3 4" key="1">
    <citation type="submission" date="2020-08" db="EMBL/GenBank/DDBJ databases">
        <title>Genomic Encyclopedia of Type Strains, Phase III (KMG-III): the genomes of soil and plant-associated and newly described type strains.</title>
        <authorList>
            <person name="Whitman W."/>
        </authorList>
    </citation>
    <scope>NUCLEOTIDE SEQUENCE [LARGE SCALE GENOMIC DNA]</scope>
    <source>
        <strain evidence="3 4">CECT 5862</strain>
    </source>
</reference>
<dbReference type="GO" id="GO:0005886">
    <property type="term" value="C:plasma membrane"/>
    <property type="evidence" value="ECO:0007669"/>
    <property type="project" value="TreeGrafter"/>
</dbReference>
<comment type="caution">
    <text evidence="3">The sequence shown here is derived from an EMBL/GenBank/DDBJ whole genome shotgun (WGS) entry which is preliminary data.</text>
</comment>
<evidence type="ECO:0000313" key="4">
    <source>
        <dbReference type="Proteomes" id="UP000570361"/>
    </source>
</evidence>
<dbReference type="InterPro" id="IPR043128">
    <property type="entry name" value="Rev_trsase/Diguanyl_cyclase"/>
</dbReference>
<feature type="transmembrane region" description="Helical" evidence="1">
    <location>
        <begin position="21"/>
        <end position="41"/>
    </location>
</feature>
<feature type="domain" description="GGDEF" evidence="2">
    <location>
        <begin position="238"/>
        <end position="367"/>
    </location>
</feature>
<protein>
    <submittedName>
        <fullName evidence="3">Diguanylate cyclase (GGDEF)-like protein</fullName>
    </submittedName>
</protein>
<dbReference type="CDD" id="cd01949">
    <property type="entry name" value="GGDEF"/>
    <property type="match status" value="1"/>
</dbReference>
<dbReference type="FunFam" id="3.30.70.270:FF:000001">
    <property type="entry name" value="Diguanylate cyclase domain protein"/>
    <property type="match status" value="1"/>
</dbReference>
<dbReference type="GO" id="GO:0043709">
    <property type="term" value="P:cell adhesion involved in single-species biofilm formation"/>
    <property type="evidence" value="ECO:0007669"/>
    <property type="project" value="TreeGrafter"/>
</dbReference>
<feature type="transmembrane region" description="Helical" evidence="1">
    <location>
        <begin position="53"/>
        <end position="75"/>
    </location>
</feature>